<name>A0A1B0A0H0_GLOPL</name>
<dbReference type="VEuPathDB" id="VectorBase:GPAI030625"/>
<organism evidence="1 2">
    <name type="scientific">Glossina pallidipes</name>
    <name type="common">Tsetse fly</name>
    <dbReference type="NCBI Taxonomy" id="7398"/>
    <lineage>
        <taxon>Eukaryota</taxon>
        <taxon>Metazoa</taxon>
        <taxon>Ecdysozoa</taxon>
        <taxon>Arthropoda</taxon>
        <taxon>Hexapoda</taxon>
        <taxon>Insecta</taxon>
        <taxon>Pterygota</taxon>
        <taxon>Neoptera</taxon>
        <taxon>Endopterygota</taxon>
        <taxon>Diptera</taxon>
        <taxon>Brachycera</taxon>
        <taxon>Muscomorpha</taxon>
        <taxon>Hippoboscoidea</taxon>
        <taxon>Glossinidae</taxon>
        <taxon>Glossina</taxon>
    </lineage>
</organism>
<reference evidence="2" key="1">
    <citation type="submission" date="2014-03" db="EMBL/GenBank/DDBJ databases">
        <authorList>
            <person name="Aksoy S."/>
            <person name="Warren W."/>
            <person name="Wilson R.K."/>
        </authorList>
    </citation>
    <scope>NUCLEOTIDE SEQUENCE [LARGE SCALE GENOMIC DNA]</scope>
    <source>
        <strain evidence="2">IAEA</strain>
    </source>
</reference>
<dbReference type="Proteomes" id="UP000092445">
    <property type="component" value="Unassembled WGS sequence"/>
</dbReference>
<evidence type="ECO:0000313" key="1">
    <source>
        <dbReference type="EnsemblMetazoa" id="GPAI030625-PA"/>
    </source>
</evidence>
<protein>
    <submittedName>
        <fullName evidence="1">Uncharacterized protein</fullName>
    </submittedName>
</protein>
<proteinExistence type="predicted"/>
<keyword evidence="2" id="KW-1185">Reference proteome</keyword>
<accession>A0A1B0A0H0</accession>
<sequence>MASLVMSSEIGILVAISMSLLFISWNHAESTARSTSTSSSKNLRKFEYLKMLSACESKHTPDELQFLQITSLQTFPRAGCDWLDFHNSHPAHVKHILQFLIAKIEKHSQSLV</sequence>
<dbReference type="AlphaFoldDB" id="A0A1B0A0H0"/>
<evidence type="ECO:0000313" key="2">
    <source>
        <dbReference type="Proteomes" id="UP000092445"/>
    </source>
</evidence>
<dbReference type="EnsemblMetazoa" id="GPAI030625-RA">
    <property type="protein sequence ID" value="GPAI030625-PA"/>
    <property type="gene ID" value="GPAI030625"/>
</dbReference>
<reference evidence="1" key="2">
    <citation type="submission" date="2020-05" db="UniProtKB">
        <authorList>
            <consortium name="EnsemblMetazoa"/>
        </authorList>
    </citation>
    <scope>IDENTIFICATION</scope>
    <source>
        <strain evidence="1">IAEA</strain>
    </source>
</reference>